<name>U2DSE1_9BACE</name>
<evidence type="ECO:0000313" key="9">
    <source>
        <dbReference type="EMBL" id="ERI84532.1"/>
    </source>
</evidence>
<dbReference type="GO" id="GO:0015288">
    <property type="term" value="F:porin activity"/>
    <property type="evidence" value="ECO:0007669"/>
    <property type="project" value="TreeGrafter"/>
</dbReference>
<sequence>MSVWDKMKILMARKVLLIAVMLGSCSLAKAQENSNVRSLLNLTLERALQIALDENPTIKAADEEIALKKVAAKEAWQYLLPEVSMGGVLDHTIKAAEMKLNDMSFKMGKDGSNTANVALNINLPLFAPAVYKAMSMTKADIELAVEKSRASRLSLVNQVTKAFYQLMLAQDSYEVLQGSYRLAEEKFDIVNAKYQQGAVSEFDKISAEVQMRSIKPNVIAAGNAITLAKLQLKVLMGITADVDIQINDNLANYEAMLFGDRLSVTETALENNTSLKQFDLNKKLLQRSIQSLKTNFMPTLSVSFSYKYQSLYNSNINFFDYNWTNSSSLMFNVSIPLYKAANFTKLKSARIQMRQLDWNRVDTERKLNMQATGYRNSMAASSEQVASNKENVRQAEKAVEIADKRYEVGKGTVLELNSSQVSLTQAQLTYNQSIFDYLSAKADLDQVLGKEQVYN</sequence>
<accession>U2DSE1</accession>
<dbReference type="HOGENOM" id="CLU_012817_10_0_10"/>
<proteinExistence type="inferred from homology"/>
<dbReference type="OrthoDB" id="367883at2"/>
<dbReference type="GO" id="GO:0015562">
    <property type="term" value="F:efflux transmembrane transporter activity"/>
    <property type="evidence" value="ECO:0007669"/>
    <property type="project" value="InterPro"/>
</dbReference>
<keyword evidence="7" id="KW-0998">Cell outer membrane</keyword>
<dbReference type="InterPro" id="IPR003423">
    <property type="entry name" value="OMP_efflux"/>
</dbReference>
<dbReference type="PANTHER" id="PTHR30026:SF20">
    <property type="entry name" value="OUTER MEMBRANE PROTEIN TOLC"/>
    <property type="match status" value="1"/>
</dbReference>
<evidence type="ECO:0000313" key="10">
    <source>
        <dbReference type="Proteomes" id="UP000016496"/>
    </source>
</evidence>
<gene>
    <name evidence="9" type="ORF">HMPREF1981_02369</name>
</gene>
<dbReference type="Gene3D" id="1.20.1600.10">
    <property type="entry name" value="Outer membrane efflux proteins (OEP)"/>
    <property type="match status" value="1"/>
</dbReference>
<organism evidence="9 10">
    <name type="scientific">Bacteroides pyogenes F0041</name>
    <dbReference type="NCBI Taxonomy" id="1321819"/>
    <lineage>
        <taxon>Bacteria</taxon>
        <taxon>Pseudomonadati</taxon>
        <taxon>Bacteroidota</taxon>
        <taxon>Bacteroidia</taxon>
        <taxon>Bacteroidales</taxon>
        <taxon>Bacteroidaceae</taxon>
        <taxon>Bacteroides</taxon>
    </lineage>
</organism>
<dbReference type="AlphaFoldDB" id="U2DSE1"/>
<dbReference type="Pfam" id="PF02321">
    <property type="entry name" value="OEP"/>
    <property type="match status" value="2"/>
</dbReference>
<dbReference type="InterPro" id="IPR051906">
    <property type="entry name" value="TolC-like"/>
</dbReference>
<evidence type="ECO:0000256" key="5">
    <source>
        <dbReference type="ARBA" id="ARBA00022692"/>
    </source>
</evidence>
<evidence type="ECO:0000256" key="4">
    <source>
        <dbReference type="ARBA" id="ARBA00022452"/>
    </source>
</evidence>
<evidence type="ECO:0000256" key="2">
    <source>
        <dbReference type="ARBA" id="ARBA00007613"/>
    </source>
</evidence>
<keyword evidence="6" id="KW-0472">Membrane</keyword>
<keyword evidence="5" id="KW-0812">Transmembrane</keyword>
<dbReference type="PATRIC" id="fig|1321819.3.peg.2188"/>
<evidence type="ECO:0000256" key="6">
    <source>
        <dbReference type="ARBA" id="ARBA00023136"/>
    </source>
</evidence>
<evidence type="ECO:0000256" key="7">
    <source>
        <dbReference type="ARBA" id="ARBA00023237"/>
    </source>
</evidence>
<dbReference type="GO" id="GO:1990281">
    <property type="term" value="C:efflux pump complex"/>
    <property type="evidence" value="ECO:0007669"/>
    <property type="project" value="TreeGrafter"/>
</dbReference>
<keyword evidence="4" id="KW-1134">Transmembrane beta strand</keyword>
<evidence type="ECO:0000256" key="3">
    <source>
        <dbReference type="ARBA" id="ARBA00022448"/>
    </source>
</evidence>
<dbReference type="GO" id="GO:0009279">
    <property type="term" value="C:cell outer membrane"/>
    <property type="evidence" value="ECO:0007669"/>
    <property type="project" value="UniProtKB-SubCell"/>
</dbReference>
<keyword evidence="8" id="KW-0732">Signal</keyword>
<comment type="similarity">
    <text evidence="2">Belongs to the outer membrane factor (OMF) (TC 1.B.17) family.</text>
</comment>
<comment type="subcellular location">
    <subcellularLocation>
        <location evidence="1">Cell outer membrane</location>
    </subcellularLocation>
</comment>
<dbReference type="PROSITE" id="PS51257">
    <property type="entry name" value="PROKAR_LIPOPROTEIN"/>
    <property type="match status" value="1"/>
</dbReference>
<keyword evidence="3" id="KW-0813">Transport</keyword>
<dbReference type="SUPFAM" id="SSF56954">
    <property type="entry name" value="Outer membrane efflux proteins (OEP)"/>
    <property type="match status" value="1"/>
</dbReference>
<dbReference type="PANTHER" id="PTHR30026">
    <property type="entry name" value="OUTER MEMBRANE PROTEIN TOLC"/>
    <property type="match status" value="1"/>
</dbReference>
<dbReference type="EMBL" id="AWSV01000123">
    <property type="protein sequence ID" value="ERI84532.1"/>
    <property type="molecule type" value="Genomic_DNA"/>
</dbReference>
<evidence type="ECO:0000256" key="8">
    <source>
        <dbReference type="SAM" id="SignalP"/>
    </source>
</evidence>
<feature type="chain" id="PRO_5004625223" evidence="8">
    <location>
        <begin position="31"/>
        <end position="455"/>
    </location>
</feature>
<evidence type="ECO:0000256" key="1">
    <source>
        <dbReference type="ARBA" id="ARBA00004442"/>
    </source>
</evidence>
<comment type="caution">
    <text evidence="9">The sequence shown here is derived from an EMBL/GenBank/DDBJ whole genome shotgun (WGS) entry which is preliminary data.</text>
</comment>
<dbReference type="Proteomes" id="UP000016496">
    <property type="component" value="Unassembled WGS sequence"/>
</dbReference>
<protein>
    <submittedName>
        <fullName evidence="9">Outer membrane efflux protein</fullName>
    </submittedName>
</protein>
<reference evidence="9 10" key="1">
    <citation type="submission" date="2013-08" db="EMBL/GenBank/DDBJ databases">
        <authorList>
            <person name="Weinstock G."/>
            <person name="Sodergren E."/>
            <person name="Wylie T."/>
            <person name="Fulton L."/>
            <person name="Fulton R."/>
            <person name="Fronick C."/>
            <person name="O'Laughlin M."/>
            <person name="Godfrey J."/>
            <person name="Miner T."/>
            <person name="Herter B."/>
            <person name="Appelbaum E."/>
            <person name="Cordes M."/>
            <person name="Lek S."/>
            <person name="Wollam A."/>
            <person name="Pepin K.H."/>
            <person name="Palsikar V.B."/>
            <person name="Mitreva M."/>
            <person name="Wilson R.K."/>
        </authorList>
    </citation>
    <scope>NUCLEOTIDE SEQUENCE [LARGE SCALE GENOMIC DNA]</scope>
    <source>
        <strain evidence="9 10">F0041</strain>
    </source>
</reference>
<dbReference type="RefSeq" id="WP_021645897.1">
    <property type="nucleotide sequence ID" value="NZ_KE993121.1"/>
</dbReference>
<feature type="signal peptide" evidence="8">
    <location>
        <begin position="1"/>
        <end position="30"/>
    </location>
</feature>